<dbReference type="SUPFAM" id="SSF52540">
    <property type="entry name" value="P-loop containing nucleoside triphosphate hydrolases"/>
    <property type="match status" value="1"/>
</dbReference>
<dbReference type="GO" id="GO:0043531">
    <property type="term" value="F:ADP binding"/>
    <property type="evidence" value="ECO:0007669"/>
    <property type="project" value="InterPro"/>
</dbReference>
<dbReference type="Pfam" id="PF23598">
    <property type="entry name" value="LRR_14"/>
    <property type="match status" value="1"/>
</dbReference>
<keyword evidence="1" id="KW-0677">Repeat</keyword>
<dbReference type="InterPro" id="IPR044974">
    <property type="entry name" value="Disease_R_plants"/>
</dbReference>
<dbReference type="Gene3D" id="1.10.10.10">
    <property type="entry name" value="Winged helix-like DNA-binding domain superfamily/Winged helix DNA-binding domain"/>
    <property type="match status" value="1"/>
</dbReference>
<dbReference type="InterPro" id="IPR038005">
    <property type="entry name" value="RX-like_CC"/>
</dbReference>
<dbReference type="Gene3D" id="3.40.50.300">
    <property type="entry name" value="P-loop containing nucleotide triphosphate hydrolases"/>
    <property type="match status" value="1"/>
</dbReference>
<dbReference type="SUPFAM" id="SSF52058">
    <property type="entry name" value="L domain-like"/>
    <property type="match status" value="1"/>
</dbReference>
<dbReference type="InterPro" id="IPR027417">
    <property type="entry name" value="P-loop_NTPase"/>
</dbReference>
<dbReference type="Pfam" id="PF18052">
    <property type="entry name" value="Rx_N"/>
    <property type="match status" value="1"/>
</dbReference>
<evidence type="ECO:0000259" key="5">
    <source>
        <dbReference type="Pfam" id="PF18052"/>
    </source>
</evidence>
<dbReference type="Gene3D" id="3.80.10.10">
    <property type="entry name" value="Ribonuclease Inhibitor"/>
    <property type="match status" value="1"/>
</dbReference>
<dbReference type="InterPro" id="IPR002182">
    <property type="entry name" value="NB-ARC"/>
</dbReference>
<dbReference type="InterPro" id="IPR055414">
    <property type="entry name" value="LRR_R13L4/SHOC2-like"/>
</dbReference>
<dbReference type="Pfam" id="PF00931">
    <property type="entry name" value="NB-ARC"/>
    <property type="match status" value="1"/>
</dbReference>
<evidence type="ECO:0000259" key="7">
    <source>
        <dbReference type="Pfam" id="PF23598"/>
    </source>
</evidence>
<dbReference type="FunFam" id="1.10.10.10:FF:000322">
    <property type="entry name" value="Probable disease resistance protein At1g63360"/>
    <property type="match status" value="1"/>
</dbReference>
<keyword evidence="2" id="KW-0547">Nucleotide-binding</keyword>
<sequence length="924" mass="106373">MADSAVGFLVNKLNNLVMEEVMLLSGVLDEVEELKEELESMRSFLKDAEMRKEREEGVKTWVKQVRSAAYQVEDILDDFVLRVAGQQHGVAFLRRLLCCFKGLSARHVVATRIQTVRRRITRISQRKDMYNLRSSEEGESAFGPPAPSDMVTLNQMDVVGMEGTRNTLMKELTDEDEGLKLITLHGKPGLGKSTLVSLVFESPEVEERFDRRTWATVSQFRSIKELMKTLLKGLFDAWDEMVLKQMEKMDVKPLRTMLKKYLSNKRYLIVLQDMSDVQFWEQIKGHLPNEGRGSRIIVTTRSSDMVDSLESTGMKCCRLEIEPLEESSSMQLFCRKAFPNQPQELEGCPPDAQLEEVCRRMVNRCRGWPLAIIALGMAMSKKERTKEAWERVEQTMSANPSLDSVRSIFSLVYRELPMHLRPCFMYCSIFPEDYLFKRNRLISMWVAEGLIEGRRGMNLEEVGEEYLKELVRWGVFEVVEANKRERVKTFRINTLLQSVVLSISEEEDFGSLLNEHHTEGHEKVRRLTIHRADEAAIRSCLRMRRLRSLLFFGMDSIRSTTLKNMFASFRSLRVLDLQDAPITGLPKSLVDLFYLRYLNLRRTRVKRLPSSFHRLANLQTLDVRETEIRTMASGLSKLENMCHLLMCPYVQFFPMTIDRIQGIKVPRPLCNLQKLQSLTGVNANGRIVKEIGSLTQLKKLEIFRVRWKHGKTLCKSLGNLKRLSRLSIVAVSEDEPLQLEAADADAFKPPPLIKSLQLAGRLDGLPEWISRLRSLAHLGLFASQLTKQPFSNFSPEKCCFPNLTSLTLYEAYVGQDLEFKEGLFPKLKELRLVKLTALVILVMEVGSAPCLERLEIEGCSSLVMVPQHMEGFSNLKEFELWNVHRYLINNIKREVDQGRFGENRKLSITHQYSVDGEWCTETLL</sequence>
<dbReference type="PANTHER" id="PTHR23155">
    <property type="entry name" value="DISEASE RESISTANCE PROTEIN RP"/>
    <property type="match status" value="1"/>
</dbReference>
<name>A0A5K1GXB4_9MAGN</name>
<dbReference type="PRINTS" id="PR00364">
    <property type="entry name" value="DISEASERSIST"/>
</dbReference>
<dbReference type="InterPro" id="IPR042197">
    <property type="entry name" value="Apaf_helical"/>
</dbReference>
<feature type="domain" description="Disease resistance R13L4/SHOC-2-like LRR" evidence="7">
    <location>
        <begin position="546"/>
        <end position="860"/>
    </location>
</feature>
<dbReference type="EMBL" id="LR721787">
    <property type="protein sequence ID" value="VVW81731.1"/>
    <property type="molecule type" value="Genomic_DNA"/>
</dbReference>
<dbReference type="GO" id="GO:0098542">
    <property type="term" value="P:defense response to other organism"/>
    <property type="evidence" value="ECO:0007669"/>
    <property type="project" value="TreeGrafter"/>
</dbReference>
<dbReference type="AlphaFoldDB" id="A0A5K1GXB4"/>
<evidence type="ECO:0000256" key="3">
    <source>
        <dbReference type="ARBA" id="ARBA00022821"/>
    </source>
</evidence>
<dbReference type="PANTHER" id="PTHR23155:SF1205">
    <property type="entry name" value="DISEASE RESISTANCE PROTEIN RPM1"/>
    <property type="match status" value="1"/>
</dbReference>
<evidence type="ECO:0000259" key="4">
    <source>
        <dbReference type="Pfam" id="PF00931"/>
    </source>
</evidence>
<proteinExistence type="predicted"/>
<keyword evidence="3" id="KW-0611">Plant defense</keyword>
<dbReference type="CDD" id="cd14798">
    <property type="entry name" value="RX-CC_like"/>
    <property type="match status" value="1"/>
</dbReference>
<dbReference type="Gene3D" id="1.10.8.430">
    <property type="entry name" value="Helical domain of apoptotic protease-activating factors"/>
    <property type="match status" value="1"/>
</dbReference>
<dbReference type="InterPro" id="IPR058922">
    <property type="entry name" value="WHD_DRP"/>
</dbReference>
<dbReference type="Gene3D" id="1.20.5.4130">
    <property type="match status" value="1"/>
</dbReference>
<gene>
    <name evidence="8" type="ORF">NYM_LOCUS28272</name>
</gene>
<evidence type="ECO:0008006" key="9">
    <source>
        <dbReference type="Google" id="ProtNLM"/>
    </source>
</evidence>
<dbReference type="InterPro" id="IPR041118">
    <property type="entry name" value="Rx_N"/>
</dbReference>
<feature type="domain" description="Disease resistance protein winged helix" evidence="6">
    <location>
        <begin position="429"/>
        <end position="497"/>
    </location>
</feature>
<accession>A0A5K1GXB4</accession>
<protein>
    <recommendedName>
        <fullName evidence="9">NB-ARC domain-containing protein</fullName>
    </recommendedName>
</protein>
<evidence type="ECO:0000259" key="6">
    <source>
        <dbReference type="Pfam" id="PF23559"/>
    </source>
</evidence>
<evidence type="ECO:0000256" key="2">
    <source>
        <dbReference type="ARBA" id="ARBA00022741"/>
    </source>
</evidence>
<dbReference type="Pfam" id="PF23559">
    <property type="entry name" value="WHD_DRP"/>
    <property type="match status" value="1"/>
</dbReference>
<feature type="domain" description="Disease resistance N-terminal" evidence="5">
    <location>
        <begin position="5"/>
        <end position="88"/>
    </location>
</feature>
<organism evidence="8">
    <name type="scientific">Nymphaea colorata</name>
    <name type="common">pocket water lily</name>
    <dbReference type="NCBI Taxonomy" id="210225"/>
    <lineage>
        <taxon>Eukaryota</taxon>
        <taxon>Viridiplantae</taxon>
        <taxon>Streptophyta</taxon>
        <taxon>Embryophyta</taxon>
        <taxon>Tracheophyta</taxon>
        <taxon>Spermatophyta</taxon>
        <taxon>Magnoliopsida</taxon>
        <taxon>Nymphaeales</taxon>
        <taxon>Nymphaeaceae</taxon>
        <taxon>Nymphaea</taxon>
    </lineage>
</organism>
<dbReference type="InterPro" id="IPR036388">
    <property type="entry name" value="WH-like_DNA-bd_sf"/>
</dbReference>
<evidence type="ECO:0000256" key="1">
    <source>
        <dbReference type="ARBA" id="ARBA00022737"/>
    </source>
</evidence>
<dbReference type="InterPro" id="IPR032675">
    <property type="entry name" value="LRR_dom_sf"/>
</dbReference>
<reference evidence="8" key="1">
    <citation type="submission" date="2019-09" db="EMBL/GenBank/DDBJ databases">
        <authorList>
            <person name="Zhang L."/>
        </authorList>
    </citation>
    <scope>NUCLEOTIDE SEQUENCE</scope>
</reference>
<dbReference type="Gramene" id="NC9G0276020.1">
    <property type="protein sequence ID" value="NC9G0276020.1:cds"/>
    <property type="gene ID" value="NC9G0276020"/>
</dbReference>
<dbReference type="OrthoDB" id="598235at2759"/>
<evidence type="ECO:0000313" key="8">
    <source>
        <dbReference type="EMBL" id="VVW81731.1"/>
    </source>
</evidence>
<feature type="domain" description="NB-ARC" evidence="4">
    <location>
        <begin position="165"/>
        <end position="341"/>
    </location>
</feature>